<evidence type="ECO:0000313" key="1">
    <source>
        <dbReference type="EMBL" id="TWT98918.1"/>
    </source>
</evidence>
<gene>
    <name evidence="1" type="ORF">Pla100_20840</name>
</gene>
<organism evidence="1 2">
    <name type="scientific">Neorhodopirellula pilleata</name>
    <dbReference type="NCBI Taxonomy" id="2714738"/>
    <lineage>
        <taxon>Bacteria</taxon>
        <taxon>Pseudomonadati</taxon>
        <taxon>Planctomycetota</taxon>
        <taxon>Planctomycetia</taxon>
        <taxon>Pirellulales</taxon>
        <taxon>Pirellulaceae</taxon>
        <taxon>Neorhodopirellula</taxon>
    </lineage>
</organism>
<dbReference type="Proteomes" id="UP000316213">
    <property type="component" value="Unassembled WGS sequence"/>
</dbReference>
<reference evidence="1 2" key="1">
    <citation type="submission" date="2019-02" db="EMBL/GenBank/DDBJ databases">
        <title>Deep-cultivation of Planctomycetes and their phenomic and genomic characterization uncovers novel biology.</title>
        <authorList>
            <person name="Wiegand S."/>
            <person name="Jogler M."/>
            <person name="Boedeker C."/>
            <person name="Pinto D."/>
            <person name="Vollmers J."/>
            <person name="Rivas-Marin E."/>
            <person name="Kohn T."/>
            <person name="Peeters S.H."/>
            <person name="Heuer A."/>
            <person name="Rast P."/>
            <person name="Oberbeckmann S."/>
            <person name="Bunk B."/>
            <person name="Jeske O."/>
            <person name="Meyerdierks A."/>
            <person name="Storesund J.E."/>
            <person name="Kallscheuer N."/>
            <person name="Luecker S."/>
            <person name="Lage O.M."/>
            <person name="Pohl T."/>
            <person name="Merkel B.J."/>
            <person name="Hornburger P."/>
            <person name="Mueller R.-W."/>
            <person name="Bruemmer F."/>
            <person name="Labrenz M."/>
            <person name="Spormann A.M."/>
            <person name="Op Den Camp H."/>
            <person name="Overmann J."/>
            <person name="Amann R."/>
            <person name="Jetten M.S.M."/>
            <person name="Mascher T."/>
            <person name="Medema M.H."/>
            <person name="Devos D.P."/>
            <person name="Kaster A.-K."/>
            <person name="Ovreas L."/>
            <person name="Rohde M."/>
            <person name="Galperin M.Y."/>
            <person name="Jogler C."/>
        </authorList>
    </citation>
    <scope>NUCLEOTIDE SEQUENCE [LARGE SCALE GENOMIC DNA]</scope>
    <source>
        <strain evidence="1 2">Pla100</strain>
    </source>
</reference>
<sequence>MITYPLTRRREGHLATLLTAVLIAFFGAALASADEPSSLTFIVRAPTKPCLRSSTFTAAVGCTAINHRRAGWLVVWLVVVT</sequence>
<proteinExistence type="predicted"/>
<comment type="caution">
    <text evidence="1">The sequence shown here is derived from an EMBL/GenBank/DDBJ whole genome shotgun (WGS) entry which is preliminary data.</text>
</comment>
<name>A0A5C6AI45_9BACT</name>
<accession>A0A5C6AI45</accession>
<dbReference type="EMBL" id="SJPM01000003">
    <property type="protein sequence ID" value="TWT98918.1"/>
    <property type="molecule type" value="Genomic_DNA"/>
</dbReference>
<keyword evidence="2" id="KW-1185">Reference proteome</keyword>
<evidence type="ECO:0000313" key="2">
    <source>
        <dbReference type="Proteomes" id="UP000316213"/>
    </source>
</evidence>
<dbReference type="AlphaFoldDB" id="A0A5C6AI45"/>
<protein>
    <submittedName>
        <fullName evidence="1">Uncharacterized protein</fullName>
    </submittedName>
</protein>